<reference evidence="3" key="1">
    <citation type="submission" date="2023-07" db="EMBL/GenBank/DDBJ databases">
        <authorList>
            <person name="Colorado M.A."/>
            <person name="Villamil L.M."/>
            <person name="Melo J.F."/>
            <person name="Rodriguez J.A."/>
            <person name="Ruiz R.Y."/>
        </authorList>
    </citation>
    <scope>NUCLEOTIDE SEQUENCE [LARGE SCALE GENOMIC DNA]</scope>
    <source>
        <strain evidence="3">C33</strain>
    </source>
</reference>
<dbReference type="RefSeq" id="WP_320314332.1">
    <property type="nucleotide sequence ID" value="NZ_JAVIKH010000017.1"/>
</dbReference>
<feature type="transmembrane region" description="Helical" evidence="1">
    <location>
        <begin position="27"/>
        <end position="48"/>
    </location>
</feature>
<proteinExistence type="predicted"/>
<keyword evidence="1" id="KW-0472">Membrane</keyword>
<accession>A0ABU4WCM8</accession>
<organism evidence="2 3">
    <name type="scientific">Candidatus Cetobacterium colombiensis</name>
    <dbReference type="NCBI Taxonomy" id="3073100"/>
    <lineage>
        <taxon>Bacteria</taxon>
        <taxon>Fusobacteriati</taxon>
        <taxon>Fusobacteriota</taxon>
        <taxon>Fusobacteriia</taxon>
        <taxon>Fusobacteriales</taxon>
        <taxon>Fusobacteriaceae</taxon>
        <taxon>Cetobacterium</taxon>
    </lineage>
</organism>
<sequence>MVSPKERVRANIYKSLLEEEKKKNKKISVLSLSLFVVGVFTGTSYDLVKRNISPTEKLVALESGELHKKISDKKEIGFTIDDLFQADEIKMNKRDFNSENLFVTDLQI</sequence>
<dbReference type="EMBL" id="JAVIKH010000017">
    <property type="protein sequence ID" value="MDX8336979.1"/>
    <property type="molecule type" value="Genomic_DNA"/>
</dbReference>
<keyword evidence="1" id="KW-1133">Transmembrane helix</keyword>
<keyword evidence="3" id="KW-1185">Reference proteome</keyword>
<protein>
    <submittedName>
        <fullName evidence="2">Uncharacterized protein</fullName>
    </submittedName>
</protein>
<dbReference type="Proteomes" id="UP001279681">
    <property type="component" value="Unassembled WGS sequence"/>
</dbReference>
<gene>
    <name evidence="2" type="ORF">RFV38_10805</name>
</gene>
<comment type="caution">
    <text evidence="2">The sequence shown here is derived from an EMBL/GenBank/DDBJ whole genome shotgun (WGS) entry which is preliminary data.</text>
</comment>
<evidence type="ECO:0000256" key="1">
    <source>
        <dbReference type="SAM" id="Phobius"/>
    </source>
</evidence>
<name>A0ABU4WCM8_9FUSO</name>
<evidence type="ECO:0000313" key="3">
    <source>
        <dbReference type="Proteomes" id="UP001279681"/>
    </source>
</evidence>
<evidence type="ECO:0000313" key="2">
    <source>
        <dbReference type="EMBL" id="MDX8336979.1"/>
    </source>
</evidence>
<keyword evidence="1" id="KW-0812">Transmembrane</keyword>